<keyword evidence="3" id="KW-1185">Reference proteome</keyword>
<protein>
    <recommendedName>
        <fullName evidence="4">M50 family peptidase</fullName>
    </recommendedName>
</protein>
<evidence type="ECO:0000313" key="3">
    <source>
        <dbReference type="Proteomes" id="UP000448575"/>
    </source>
</evidence>
<feature type="transmembrane region" description="Helical" evidence="1">
    <location>
        <begin position="137"/>
        <end position="155"/>
    </location>
</feature>
<name>A0A6N9HNC4_9BURK</name>
<evidence type="ECO:0008006" key="4">
    <source>
        <dbReference type="Google" id="ProtNLM"/>
    </source>
</evidence>
<proteinExistence type="predicted"/>
<feature type="transmembrane region" description="Helical" evidence="1">
    <location>
        <begin position="111"/>
        <end position="130"/>
    </location>
</feature>
<dbReference type="Proteomes" id="UP000448575">
    <property type="component" value="Unassembled WGS sequence"/>
</dbReference>
<feature type="transmembrane region" description="Helical" evidence="1">
    <location>
        <begin position="40"/>
        <end position="59"/>
    </location>
</feature>
<keyword evidence="1" id="KW-1133">Transmembrane helix</keyword>
<reference evidence="2 3" key="1">
    <citation type="submission" date="2019-12" db="EMBL/GenBank/DDBJ databases">
        <title>Novel species isolated from a subtropical stream in China.</title>
        <authorList>
            <person name="Lu H."/>
        </authorList>
    </citation>
    <scope>NUCLEOTIDE SEQUENCE [LARGE SCALE GENOMIC DNA]</scope>
    <source>
        <strain evidence="2 3">DS3</strain>
    </source>
</reference>
<accession>A0A6N9HNC4</accession>
<keyword evidence="1" id="KW-0812">Transmembrane</keyword>
<organism evidence="2 3">
    <name type="scientific">Pseudoduganella guangdongensis</name>
    <dbReference type="NCBI Taxonomy" id="2692179"/>
    <lineage>
        <taxon>Bacteria</taxon>
        <taxon>Pseudomonadati</taxon>
        <taxon>Pseudomonadota</taxon>
        <taxon>Betaproteobacteria</taxon>
        <taxon>Burkholderiales</taxon>
        <taxon>Oxalobacteraceae</taxon>
        <taxon>Telluria group</taxon>
        <taxon>Pseudoduganella</taxon>
    </lineage>
</organism>
<gene>
    <name evidence="2" type="ORF">GTP41_21600</name>
</gene>
<sequence>MDKAFYLAPSLALAAVIWVLAQRYSIFLLLRLPGTLCHELAHFMVGLVTLARPASLSIIPRRAAKGWTLGEVKLANARWYNAAPTALAPLALVLLPWWIAVLRTRPGWHFTPLDAGLAFLIAPQFLACWPSAADWKLALRSWPLLLIAGAGWYAWTQYPWRWPAI</sequence>
<comment type="caution">
    <text evidence="2">The sequence shown here is derived from an EMBL/GenBank/DDBJ whole genome shotgun (WGS) entry which is preliminary data.</text>
</comment>
<dbReference type="EMBL" id="WWCJ01000019">
    <property type="protein sequence ID" value="MYN04693.1"/>
    <property type="molecule type" value="Genomic_DNA"/>
</dbReference>
<evidence type="ECO:0000256" key="1">
    <source>
        <dbReference type="SAM" id="Phobius"/>
    </source>
</evidence>
<dbReference type="AlphaFoldDB" id="A0A6N9HNC4"/>
<evidence type="ECO:0000313" key="2">
    <source>
        <dbReference type="EMBL" id="MYN04693.1"/>
    </source>
</evidence>
<feature type="transmembrane region" description="Helical" evidence="1">
    <location>
        <begin position="79"/>
        <end position="99"/>
    </location>
</feature>
<keyword evidence="1" id="KW-0472">Membrane</keyword>
<dbReference type="RefSeq" id="WP_161027647.1">
    <property type="nucleotide sequence ID" value="NZ_WWCJ01000019.1"/>
</dbReference>